<dbReference type="PANTHER" id="PTHR45339:SF6">
    <property type="entry name" value="SENSORY HISTIDINE PROTEIN KINASE"/>
    <property type="match status" value="1"/>
</dbReference>
<dbReference type="SUPFAM" id="SSF47226">
    <property type="entry name" value="Histidine-containing phosphotransfer domain, HPT domain"/>
    <property type="match status" value="1"/>
</dbReference>
<evidence type="ECO:0000256" key="2">
    <source>
        <dbReference type="ARBA" id="ARBA00023012"/>
    </source>
</evidence>
<dbReference type="Proteomes" id="UP001596045">
    <property type="component" value="Unassembled WGS sequence"/>
</dbReference>
<dbReference type="RefSeq" id="WP_378995696.1">
    <property type="nucleotide sequence ID" value="NZ_JBHSMT010000008.1"/>
</dbReference>
<dbReference type="SUPFAM" id="SSF52172">
    <property type="entry name" value="CheY-like"/>
    <property type="match status" value="1"/>
</dbReference>
<dbReference type="InterPro" id="IPR036641">
    <property type="entry name" value="HPT_dom_sf"/>
</dbReference>
<accession>A0ABW0M5C9</accession>
<evidence type="ECO:0000259" key="6">
    <source>
        <dbReference type="PROSITE" id="PS50894"/>
    </source>
</evidence>
<evidence type="ECO:0000313" key="8">
    <source>
        <dbReference type="Proteomes" id="UP001596045"/>
    </source>
</evidence>
<dbReference type="Gene3D" id="3.40.50.2300">
    <property type="match status" value="1"/>
</dbReference>
<evidence type="ECO:0000256" key="1">
    <source>
        <dbReference type="ARBA" id="ARBA00022553"/>
    </source>
</evidence>
<dbReference type="InterPro" id="IPR011006">
    <property type="entry name" value="CheY-like_superfamily"/>
</dbReference>
<keyword evidence="8" id="KW-1185">Reference proteome</keyword>
<feature type="domain" description="Response regulatory" evidence="5">
    <location>
        <begin position="73"/>
        <end position="191"/>
    </location>
</feature>
<reference evidence="8" key="1">
    <citation type="journal article" date="2019" name="Int. J. Syst. Evol. Microbiol.">
        <title>The Global Catalogue of Microorganisms (GCM) 10K type strain sequencing project: providing services to taxonomists for standard genome sequencing and annotation.</title>
        <authorList>
            <consortium name="The Broad Institute Genomics Platform"/>
            <consortium name="The Broad Institute Genome Sequencing Center for Infectious Disease"/>
            <person name="Wu L."/>
            <person name="Ma J."/>
        </authorList>
    </citation>
    <scope>NUCLEOTIDE SEQUENCE [LARGE SCALE GENOMIC DNA]</scope>
    <source>
        <strain evidence="8">JCM 17066</strain>
    </source>
</reference>
<dbReference type="InterPro" id="IPR001789">
    <property type="entry name" value="Sig_transdc_resp-reg_receiver"/>
</dbReference>
<dbReference type="Gene3D" id="1.20.120.160">
    <property type="entry name" value="HPT domain"/>
    <property type="match status" value="1"/>
</dbReference>
<dbReference type="Pfam" id="PF01627">
    <property type="entry name" value="Hpt"/>
    <property type="match status" value="1"/>
</dbReference>
<organism evidence="7 8">
    <name type="scientific">Paraherbaspirillum soli</name>
    <dbReference type="NCBI Taxonomy" id="631222"/>
    <lineage>
        <taxon>Bacteria</taxon>
        <taxon>Pseudomonadati</taxon>
        <taxon>Pseudomonadota</taxon>
        <taxon>Betaproteobacteria</taxon>
        <taxon>Burkholderiales</taxon>
        <taxon>Oxalobacteraceae</taxon>
        <taxon>Paraherbaspirillum</taxon>
    </lineage>
</organism>
<sequence length="327" mass="35542">MFDSTVRYGIVAGSPALDTIKDPDIRARMQVVTAAGTLTLLDWLRDGKVDAILQNVATLNYLNLHVYQKKLKIALVVDDHPANRLLLSRQLSFLGIRSMSAESGAQALEVHAKHVFDLMITDCSMPEMDGFTLVKEIRRRESGPQGRCLIIGYTADARQEVLALASEAGMDECLIKPVALEQLQRALTRHGEAGLRFNDARSKPEIEVDHDIALRSGIRSAIHRFSDGDQEMGSIFLKTLLAANLSDAEELAAAMRAEDAVKAAQLAHKIKGGAQLIDASSLIAACIALEQALASDPLQSQGHYEQLRAALDTVNRTLENPALLTAA</sequence>
<feature type="modified residue" description="Phosphohistidine" evidence="3">
    <location>
        <position position="268"/>
    </location>
</feature>
<evidence type="ECO:0000313" key="7">
    <source>
        <dbReference type="EMBL" id="MFC5473370.1"/>
    </source>
</evidence>
<protein>
    <submittedName>
        <fullName evidence="7">Response regulator</fullName>
    </submittedName>
</protein>
<dbReference type="Pfam" id="PF00072">
    <property type="entry name" value="Response_reg"/>
    <property type="match status" value="1"/>
</dbReference>
<feature type="domain" description="HPt" evidence="6">
    <location>
        <begin position="229"/>
        <end position="327"/>
    </location>
</feature>
<name>A0ABW0M5C9_9BURK</name>
<evidence type="ECO:0000256" key="4">
    <source>
        <dbReference type="PROSITE-ProRule" id="PRU00169"/>
    </source>
</evidence>
<dbReference type="PANTHER" id="PTHR45339">
    <property type="entry name" value="HYBRID SIGNAL TRANSDUCTION HISTIDINE KINASE J"/>
    <property type="match status" value="1"/>
</dbReference>
<dbReference type="PROSITE" id="PS50110">
    <property type="entry name" value="RESPONSE_REGULATORY"/>
    <property type="match status" value="1"/>
</dbReference>
<evidence type="ECO:0000259" key="5">
    <source>
        <dbReference type="PROSITE" id="PS50110"/>
    </source>
</evidence>
<proteinExistence type="predicted"/>
<keyword evidence="1 4" id="KW-0597">Phosphoprotein</keyword>
<dbReference type="InterPro" id="IPR008207">
    <property type="entry name" value="Sig_transdc_His_kin_Hpt_dom"/>
</dbReference>
<dbReference type="SMART" id="SM00448">
    <property type="entry name" value="REC"/>
    <property type="match status" value="1"/>
</dbReference>
<comment type="caution">
    <text evidence="7">The sequence shown here is derived from an EMBL/GenBank/DDBJ whole genome shotgun (WGS) entry which is preliminary data.</text>
</comment>
<evidence type="ECO:0000256" key="3">
    <source>
        <dbReference type="PROSITE-ProRule" id="PRU00110"/>
    </source>
</evidence>
<keyword evidence="2" id="KW-0902">Two-component regulatory system</keyword>
<dbReference type="PROSITE" id="PS50894">
    <property type="entry name" value="HPT"/>
    <property type="match status" value="1"/>
</dbReference>
<dbReference type="EMBL" id="JBHSMT010000008">
    <property type="protein sequence ID" value="MFC5473370.1"/>
    <property type="molecule type" value="Genomic_DNA"/>
</dbReference>
<dbReference type="CDD" id="cd17546">
    <property type="entry name" value="REC_hyHK_CKI1_RcsC-like"/>
    <property type="match status" value="1"/>
</dbReference>
<feature type="modified residue" description="4-aspartylphosphate" evidence="4">
    <location>
        <position position="122"/>
    </location>
</feature>
<gene>
    <name evidence="7" type="ORF">ACFPM8_05310</name>
</gene>